<reference evidence="2" key="1">
    <citation type="journal article" date="2012" name="Nature">
        <title>The tomato genome sequence provides insights into fleshy fruit evolution.</title>
        <authorList>
            <consortium name="Tomato Genome Consortium"/>
        </authorList>
    </citation>
    <scope>NUCLEOTIDE SEQUENCE [LARGE SCALE GENOMIC DNA]</scope>
    <source>
        <strain evidence="2">cv. Heinz 1706</strain>
    </source>
</reference>
<sequence>MKSNNDLWPVKKEERTGPPGLVNMALEHPLEALDGGCLELVARLNTCKTKEKTRKNHEGKKGMGLAARRCYFR</sequence>
<dbReference type="InParanoid" id="A0A3Q7EDF3"/>
<dbReference type="Proteomes" id="UP000004994">
    <property type="component" value="Chromosome 1"/>
</dbReference>
<evidence type="ECO:0000313" key="3">
    <source>
        <dbReference type="Proteomes" id="UP000004994"/>
    </source>
</evidence>
<protein>
    <submittedName>
        <fullName evidence="2">Uncharacterized protein</fullName>
    </submittedName>
</protein>
<dbReference type="EnsemblPlants" id="Solyc01g049920.1.1">
    <property type="protein sequence ID" value="Solyc01g049920.1.1.1"/>
    <property type="gene ID" value="Solyc01g049920.1"/>
</dbReference>
<evidence type="ECO:0000256" key="1">
    <source>
        <dbReference type="SAM" id="MobiDB-lite"/>
    </source>
</evidence>
<proteinExistence type="predicted"/>
<organism evidence="2">
    <name type="scientific">Solanum lycopersicum</name>
    <name type="common">Tomato</name>
    <name type="synonym">Lycopersicon esculentum</name>
    <dbReference type="NCBI Taxonomy" id="4081"/>
    <lineage>
        <taxon>Eukaryota</taxon>
        <taxon>Viridiplantae</taxon>
        <taxon>Streptophyta</taxon>
        <taxon>Embryophyta</taxon>
        <taxon>Tracheophyta</taxon>
        <taxon>Spermatophyta</taxon>
        <taxon>Magnoliopsida</taxon>
        <taxon>eudicotyledons</taxon>
        <taxon>Gunneridae</taxon>
        <taxon>Pentapetalae</taxon>
        <taxon>asterids</taxon>
        <taxon>lamiids</taxon>
        <taxon>Solanales</taxon>
        <taxon>Solanaceae</taxon>
        <taxon>Solanoideae</taxon>
        <taxon>Solaneae</taxon>
        <taxon>Solanum</taxon>
        <taxon>Solanum subgen. Lycopersicon</taxon>
    </lineage>
</organism>
<dbReference type="PaxDb" id="4081-Solyc01g049920.1.1"/>
<feature type="region of interest" description="Disordered" evidence="1">
    <location>
        <begin position="1"/>
        <end position="20"/>
    </location>
</feature>
<keyword evidence="3" id="KW-1185">Reference proteome</keyword>
<accession>A0A3Q7EDF3</accession>
<reference evidence="2" key="2">
    <citation type="submission" date="2019-01" db="UniProtKB">
        <authorList>
            <consortium name="EnsemblPlants"/>
        </authorList>
    </citation>
    <scope>IDENTIFICATION</scope>
    <source>
        <strain evidence="2">cv. Heinz 1706</strain>
    </source>
</reference>
<name>A0A3Q7EDF3_SOLLC</name>
<evidence type="ECO:0000313" key="2">
    <source>
        <dbReference type="EnsemblPlants" id="Solyc01g049920.1.1.1"/>
    </source>
</evidence>
<dbReference type="AlphaFoldDB" id="A0A3Q7EDF3"/>
<dbReference type="Gramene" id="Solyc01g049920.1.1">
    <property type="protein sequence ID" value="Solyc01g049920.1.1.1"/>
    <property type="gene ID" value="Solyc01g049920.1"/>
</dbReference>